<evidence type="ECO:0000313" key="3">
    <source>
        <dbReference type="Proteomes" id="UP001431217"/>
    </source>
</evidence>
<evidence type="ECO:0000313" key="2">
    <source>
        <dbReference type="EMBL" id="MCL1635483.1"/>
    </source>
</evidence>
<accession>A0ABT0MLE2</accession>
<name>A0ABT0MLE2_9GAMM</name>
<organism evidence="2 3">
    <name type="scientific">Luteimonas galliterrae</name>
    <dbReference type="NCBI Taxonomy" id="2940486"/>
    <lineage>
        <taxon>Bacteria</taxon>
        <taxon>Pseudomonadati</taxon>
        <taxon>Pseudomonadota</taxon>
        <taxon>Gammaproteobacteria</taxon>
        <taxon>Lysobacterales</taxon>
        <taxon>Lysobacteraceae</taxon>
        <taxon>Luteimonas</taxon>
    </lineage>
</organism>
<dbReference type="EMBL" id="JAMBEP010000003">
    <property type="protein sequence ID" value="MCL1635483.1"/>
    <property type="molecule type" value="Genomic_DNA"/>
</dbReference>
<comment type="caution">
    <text evidence="2">The sequence shown here is derived from an EMBL/GenBank/DDBJ whole genome shotgun (WGS) entry which is preliminary data.</text>
</comment>
<dbReference type="Pfam" id="PF04287">
    <property type="entry name" value="DUF446"/>
    <property type="match status" value="1"/>
</dbReference>
<dbReference type="InterPro" id="IPR036814">
    <property type="entry name" value="YqcC-like_sf"/>
</dbReference>
<dbReference type="Gene3D" id="1.20.1440.40">
    <property type="entry name" value="YqcC-like"/>
    <property type="match status" value="1"/>
</dbReference>
<evidence type="ECO:0000259" key="1">
    <source>
        <dbReference type="Pfam" id="PF04287"/>
    </source>
</evidence>
<sequence>MTNRNPAEQLGKIEAELRRLGLLVGPIQPAQVVRSAFGMGEMPFEDWLTKVFLPRAYEAADRNQWPQTSQVGTAAIRNLDGQADYAALITLLCEFDRIVEAL</sequence>
<dbReference type="SUPFAM" id="SSF158452">
    <property type="entry name" value="YqcC-like"/>
    <property type="match status" value="1"/>
</dbReference>
<reference evidence="2 3" key="1">
    <citation type="submission" date="2022-05" db="EMBL/GenBank/DDBJ databases">
        <title>Luteimonas sp. SX5, whole genome shotgun sequencing project.</title>
        <authorList>
            <person name="Zhao G."/>
            <person name="Shen L."/>
        </authorList>
    </citation>
    <scope>NUCLEOTIDE SEQUENCE [LARGE SCALE GENOMIC DNA]</scope>
    <source>
        <strain evidence="2 3">SX5</strain>
    </source>
</reference>
<gene>
    <name evidence="2" type="ORF">M2650_12710</name>
</gene>
<dbReference type="Proteomes" id="UP001431217">
    <property type="component" value="Unassembled WGS sequence"/>
</dbReference>
<dbReference type="RefSeq" id="WP_249475078.1">
    <property type="nucleotide sequence ID" value="NZ_JAMBEP010000003.1"/>
</dbReference>
<dbReference type="InterPro" id="IPR023376">
    <property type="entry name" value="YqcC-like_dom"/>
</dbReference>
<protein>
    <submittedName>
        <fullName evidence="2">YqcC family protein</fullName>
    </submittedName>
</protein>
<keyword evidence="3" id="KW-1185">Reference proteome</keyword>
<proteinExistence type="predicted"/>
<feature type="domain" description="YqcC-like" evidence="1">
    <location>
        <begin position="7"/>
        <end position="97"/>
    </location>
</feature>